<protein>
    <submittedName>
        <fullName evidence="1">Uncharacterized protein</fullName>
    </submittedName>
</protein>
<dbReference type="Proteomes" id="UP000233551">
    <property type="component" value="Unassembled WGS sequence"/>
</dbReference>
<proteinExistence type="predicted"/>
<accession>A0A2I0I538</accession>
<sequence length="76" mass="8030">MAPNGSSSSSRTAFSSQSCGCHRKADELCSRLPTLFSSKLTQSLCKSQALSPTLLGFLKTLLAANIKKAGVPERIT</sequence>
<name>A0A2I0I538_PUNGR</name>
<keyword evidence="2" id="KW-1185">Reference proteome</keyword>
<evidence type="ECO:0000313" key="1">
    <source>
        <dbReference type="EMBL" id="PKI39077.1"/>
    </source>
</evidence>
<reference evidence="1 2" key="1">
    <citation type="submission" date="2017-11" db="EMBL/GenBank/DDBJ databases">
        <title>De-novo sequencing of pomegranate (Punica granatum L.) genome.</title>
        <authorList>
            <person name="Akparov Z."/>
            <person name="Amiraslanov A."/>
            <person name="Hajiyeva S."/>
            <person name="Abbasov M."/>
            <person name="Kaur K."/>
            <person name="Hamwieh A."/>
            <person name="Solovyev V."/>
            <person name="Salamov A."/>
            <person name="Braich B."/>
            <person name="Kosarev P."/>
            <person name="Mahmoud A."/>
            <person name="Hajiyev E."/>
            <person name="Babayeva S."/>
            <person name="Izzatullayeva V."/>
            <person name="Mammadov A."/>
            <person name="Mammadov A."/>
            <person name="Sharifova S."/>
            <person name="Ojaghi J."/>
            <person name="Eynullazada K."/>
            <person name="Bayramov B."/>
            <person name="Abdulazimova A."/>
            <person name="Shahmuradov I."/>
        </authorList>
    </citation>
    <scope>NUCLEOTIDE SEQUENCE [LARGE SCALE GENOMIC DNA]</scope>
    <source>
        <strain evidence="2">cv. AG2017</strain>
        <tissue evidence="1">Leaf</tissue>
    </source>
</reference>
<evidence type="ECO:0000313" key="2">
    <source>
        <dbReference type="Proteomes" id="UP000233551"/>
    </source>
</evidence>
<gene>
    <name evidence="1" type="ORF">CRG98_040501</name>
</gene>
<organism evidence="1 2">
    <name type="scientific">Punica granatum</name>
    <name type="common">Pomegranate</name>
    <dbReference type="NCBI Taxonomy" id="22663"/>
    <lineage>
        <taxon>Eukaryota</taxon>
        <taxon>Viridiplantae</taxon>
        <taxon>Streptophyta</taxon>
        <taxon>Embryophyta</taxon>
        <taxon>Tracheophyta</taxon>
        <taxon>Spermatophyta</taxon>
        <taxon>Magnoliopsida</taxon>
        <taxon>eudicotyledons</taxon>
        <taxon>Gunneridae</taxon>
        <taxon>Pentapetalae</taxon>
        <taxon>rosids</taxon>
        <taxon>malvids</taxon>
        <taxon>Myrtales</taxon>
        <taxon>Lythraceae</taxon>
        <taxon>Punica</taxon>
    </lineage>
</organism>
<dbReference type="EMBL" id="PGOL01003903">
    <property type="protein sequence ID" value="PKI39077.1"/>
    <property type="molecule type" value="Genomic_DNA"/>
</dbReference>
<comment type="caution">
    <text evidence="1">The sequence shown here is derived from an EMBL/GenBank/DDBJ whole genome shotgun (WGS) entry which is preliminary data.</text>
</comment>
<dbReference type="AlphaFoldDB" id="A0A2I0I538"/>